<accession>A0ABD6AS70</accession>
<feature type="transmembrane region" description="Helical" evidence="1">
    <location>
        <begin position="63"/>
        <end position="80"/>
    </location>
</feature>
<protein>
    <submittedName>
        <fullName evidence="2">Uncharacterized protein</fullName>
    </submittedName>
</protein>
<dbReference type="Proteomes" id="UP001597187">
    <property type="component" value="Unassembled WGS sequence"/>
</dbReference>
<feature type="transmembrane region" description="Helical" evidence="1">
    <location>
        <begin position="37"/>
        <end position="56"/>
    </location>
</feature>
<sequence length="163" mass="16793">MLRSFGRVATLALTTAALLLVVTYVYLGTRLLPDVTLLGVVAPAVVVPAVAVLWPLDTRTGPVFGVLLLGTVVYTFGIYGTGTSCIGQVAGASAYGVAYDGGVLNYGAHLGGANYECSAATVPGVVVAGYLLVTIGFVAAAFDWHLDPPWNGLSVRRGRFGSE</sequence>
<keyword evidence="1" id="KW-1133">Transmembrane helix</keyword>
<feature type="transmembrane region" description="Helical" evidence="1">
    <location>
        <begin position="120"/>
        <end position="142"/>
    </location>
</feature>
<evidence type="ECO:0000313" key="2">
    <source>
        <dbReference type="EMBL" id="MFD1512398.1"/>
    </source>
</evidence>
<dbReference type="AlphaFoldDB" id="A0ABD6AS70"/>
<evidence type="ECO:0000256" key="1">
    <source>
        <dbReference type="SAM" id="Phobius"/>
    </source>
</evidence>
<keyword evidence="1" id="KW-0812">Transmembrane</keyword>
<keyword evidence="1" id="KW-0472">Membrane</keyword>
<gene>
    <name evidence="2" type="ORF">ACFSBT_03780</name>
</gene>
<reference evidence="2 3" key="1">
    <citation type="journal article" date="2019" name="Int. J. Syst. Evol. Microbiol.">
        <title>The Global Catalogue of Microorganisms (GCM) 10K type strain sequencing project: providing services to taxonomists for standard genome sequencing and annotation.</title>
        <authorList>
            <consortium name="The Broad Institute Genomics Platform"/>
            <consortium name="The Broad Institute Genome Sequencing Center for Infectious Disease"/>
            <person name="Wu L."/>
            <person name="Ma J."/>
        </authorList>
    </citation>
    <scope>NUCLEOTIDE SEQUENCE [LARGE SCALE GENOMIC DNA]</scope>
    <source>
        <strain evidence="2 3">CGMCC 1.12563</strain>
    </source>
</reference>
<comment type="caution">
    <text evidence="2">The sequence shown here is derived from an EMBL/GenBank/DDBJ whole genome shotgun (WGS) entry which is preliminary data.</text>
</comment>
<evidence type="ECO:0000313" key="3">
    <source>
        <dbReference type="Proteomes" id="UP001597187"/>
    </source>
</evidence>
<dbReference type="EMBL" id="JBHUDC010000002">
    <property type="protein sequence ID" value="MFD1512398.1"/>
    <property type="molecule type" value="Genomic_DNA"/>
</dbReference>
<proteinExistence type="predicted"/>
<feature type="transmembrane region" description="Helical" evidence="1">
    <location>
        <begin position="86"/>
        <end position="108"/>
    </location>
</feature>
<organism evidence="2 3">
    <name type="scientific">Halomarina rubra</name>
    <dbReference type="NCBI Taxonomy" id="2071873"/>
    <lineage>
        <taxon>Archaea</taxon>
        <taxon>Methanobacteriati</taxon>
        <taxon>Methanobacteriota</taxon>
        <taxon>Stenosarchaea group</taxon>
        <taxon>Halobacteria</taxon>
        <taxon>Halobacteriales</taxon>
        <taxon>Natronomonadaceae</taxon>
        <taxon>Halomarina</taxon>
    </lineage>
</organism>
<name>A0ABD6AS70_9EURY</name>
<dbReference type="RefSeq" id="WP_250872377.1">
    <property type="nucleotide sequence ID" value="NZ_JALXFV010000002.1"/>
</dbReference>
<keyword evidence="3" id="KW-1185">Reference proteome</keyword>